<dbReference type="KEGG" id="lpil:LIP_1031"/>
<evidence type="ECO:0000259" key="1">
    <source>
        <dbReference type="PROSITE" id="PS51154"/>
    </source>
</evidence>
<evidence type="ECO:0000313" key="3">
    <source>
        <dbReference type="Proteomes" id="UP000065807"/>
    </source>
</evidence>
<accession>A0A0K2SIF4</accession>
<dbReference type="EMBL" id="AP014924">
    <property type="protein sequence ID" value="BAS26888.1"/>
    <property type="molecule type" value="Genomic_DNA"/>
</dbReference>
<dbReference type="Proteomes" id="UP000065807">
    <property type="component" value="Chromosome"/>
</dbReference>
<name>A0A0K2SIF4_LIMPI</name>
<organism evidence="2 3">
    <name type="scientific">Limnochorda pilosa</name>
    <dbReference type="NCBI Taxonomy" id="1555112"/>
    <lineage>
        <taxon>Bacteria</taxon>
        <taxon>Bacillati</taxon>
        <taxon>Bacillota</taxon>
        <taxon>Limnochordia</taxon>
        <taxon>Limnochordales</taxon>
        <taxon>Limnochordaceae</taxon>
        <taxon>Limnochorda</taxon>
    </lineage>
</organism>
<dbReference type="InterPro" id="IPR002589">
    <property type="entry name" value="Macro_dom"/>
</dbReference>
<dbReference type="Pfam" id="PF01661">
    <property type="entry name" value="Macro"/>
    <property type="match status" value="1"/>
</dbReference>
<protein>
    <submittedName>
        <fullName evidence="2">Appr-1-p processing protein</fullName>
    </submittedName>
</protein>
<gene>
    <name evidence="2" type="ORF">LIP_1031</name>
</gene>
<dbReference type="SUPFAM" id="SSF52949">
    <property type="entry name" value="Macro domain-like"/>
    <property type="match status" value="1"/>
</dbReference>
<feature type="domain" description="Macro" evidence="1">
    <location>
        <begin position="1"/>
        <end position="176"/>
    </location>
</feature>
<evidence type="ECO:0000313" key="2">
    <source>
        <dbReference type="EMBL" id="BAS26888.1"/>
    </source>
</evidence>
<proteinExistence type="predicted"/>
<dbReference type="RefSeq" id="WP_068135011.1">
    <property type="nucleotide sequence ID" value="NZ_AP014924.1"/>
</dbReference>
<dbReference type="Gene3D" id="3.40.220.10">
    <property type="entry name" value="Leucine Aminopeptidase, subunit E, domain 1"/>
    <property type="match status" value="1"/>
</dbReference>
<dbReference type="PATRIC" id="fig|1555112.3.peg.1075"/>
<dbReference type="PANTHER" id="PTHR11106">
    <property type="entry name" value="GANGLIOSIDE INDUCED DIFFERENTIATION ASSOCIATED PROTEIN 2-RELATED"/>
    <property type="match status" value="1"/>
</dbReference>
<dbReference type="AlphaFoldDB" id="A0A0K2SIF4"/>
<dbReference type="PROSITE" id="PS51154">
    <property type="entry name" value="MACRO"/>
    <property type="match status" value="1"/>
</dbReference>
<dbReference type="SMART" id="SM00506">
    <property type="entry name" value="A1pp"/>
    <property type="match status" value="1"/>
</dbReference>
<dbReference type="STRING" id="1555112.LIP_1031"/>
<keyword evidence="3" id="KW-1185">Reference proteome</keyword>
<reference evidence="3" key="1">
    <citation type="submission" date="2015-07" db="EMBL/GenBank/DDBJ databases">
        <title>Complete genome sequence and phylogenetic analysis of Limnochorda pilosa.</title>
        <authorList>
            <person name="Watanabe M."/>
            <person name="Kojima H."/>
            <person name="Fukui M."/>
        </authorList>
    </citation>
    <scope>NUCLEOTIDE SEQUENCE [LARGE SCALE GENOMIC DNA]</scope>
    <source>
        <strain evidence="3">HC45</strain>
    </source>
</reference>
<dbReference type="PANTHER" id="PTHR11106:SF27">
    <property type="entry name" value="MACRO DOMAIN-CONTAINING PROTEIN"/>
    <property type="match status" value="1"/>
</dbReference>
<sequence>MKVTVSGRTLECVRGDITAQRDMTAVVNAANAELMPGGGVAGAIHRAAGAGLAQECRPLAPIRPGQAVITGGHDLPNRYVIHCLGPVYGVDEPAAELLAACYRNALRLAEERGIDSVAFPALSTGAFGYPLEEAARVALKTVTEEAPRLRSVRRIRFVLWGAEALSVHEAVLARLAGGSPEGVGDEGTEERRGQD</sequence>
<dbReference type="InterPro" id="IPR043472">
    <property type="entry name" value="Macro_dom-like"/>
</dbReference>
<reference evidence="3" key="2">
    <citation type="journal article" date="2016" name="Int. J. Syst. Evol. Microbiol.">
        <title>Complete genome sequence and cell structure of Limnochorda pilosa, a Gram-negative spore-former within the phylum Firmicutes.</title>
        <authorList>
            <person name="Watanabe M."/>
            <person name="Kojima H."/>
            <person name="Fukui M."/>
        </authorList>
    </citation>
    <scope>NUCLEOTIDE SEQUENCE [LARGE SCALE GENOMIC DNA]</scope>
    <source>
        <strain evidence="3">HC45</strain>
    </source>
</reference>